<proteinExistence type="predicted"/>
<evidence type="ECO:0000256" key="1">
    <source>
        <dbReference type="SAM" id="MobiDB-lite"/>
    </source>
</evidence>
<dbReference type="Proteomes" id="UP000663866">
    <property type="component" value="Unassembled WGS sequence"/>
</dbReference>
<reference evidence="2" key="1">
    <citation type="submission" date="2021-02" db="EMBL/GenBank/DDBJ databases">
        <authorList>
            <person name="Nowell W R."/>
        </authorList>
    </citation>
    <scope>NUCLEOTIDE SEQUENCE</scope>
</reference>
<gene>
    <name evidence="2" type="ORF">OVN521_LOCUS30192</name>
</gene>
<protein>
    <submittedName>
        <fullName evidence="2">Uncharacterized protein</fullName>
    </submittedName>
</protein>
<evidence type="ECO:0000313" key="3">
    <source>
        <dbReference type="Proteomes" id="UP000663866"/>
    </source>
</evidence>
<dbReference type="AlphaFoldDB" id="A0A820G2W8"/>
<feature type="compositionally biased region" description="Low complexity" evidence="1">
    <location>
        <begin position="1"/>
        <end position="27"/>
    </location>
</feature>
<name>A0A820G2W8_9BILA</name>
<comment type="caution">
    <text evidence="2">The sequence shown here is derived from an EMBL/GenBank/DDBJ whole genome shotgun (WGS) entry which is preliminary data.</text>
</comment>
<dbReference type="EMBL" id="CAJOBG010009754">
    <property type="protein sequence ID" value="CAF4272851.1"/>
    <property type="molecule type" value="Genomic_DNA"/>
</dbReference>
<evidence type="ECO:0000313" key="2">
    <source>
        <dbReference type="EMBL" id="CAF4272851.1"/>
    </source>
</evidence>
<keyword evidence="3" id="KW-1185">Reference proteome</keyword>
<organism evidence="2 3">
    <name type="scientific">Rotaria magnacalcarata</name>
    <dbReference type="NCBI Taxonomy" id="392030"/>
    <lineage>
        <taxon>Eukaryota</taxon>
        <taxon>Metazoa</taxon>
        <taxon>Spiralia</taxon>
        <taxon>Gnathifera</taxon>
        <taxon>Rotifera</taxon>
        <taxon>Eurotatoria</taxon>
        <taxon>Bdelloidea</taxon>
        <taxon>Philodinida</taxon>
        <taxon>Philodinidae</taxon>
        <taxon>Rotaria</taxon>
    </lineage>
</organism>
<feature type="region of interest" description="Disordered" evidence="1">
    <location>
        <begin position="1"/>
        <end position="28"/>
    </location>
</feature>
<accession>A0A820G2W8</accession>
<sequence length="76" mass="8361">MTTKPTTTTTTPTPTTTTIMTPTKPTTSPRLSLVIREKSLSTMSLERLDMDEVLHPVNNNDDGIGARKFIFDLIAP</sequence>